<evidence type="ECO:0000259" key="8">
    <source>
        <dbReference type="PROSITE" id="PS50928"/>
    </source>
</evidence>
<feature type="transmembrane region" description="Helical" evidence="7">
    <location>
        <begin position="260"/>
        <end position="282"/>
    </location>
</feature>
<keyword evidence="3" id="KW-1003">Cell membrane</keyword>
<dbReference type="SUPFAM" id="SSF161098">
    <property type="entry name" value="MetI-like"/>
    <property type="match status" value="1"/>
</dbReference>
<accession>A0A081NYN0</accession>
<dbReference type="SUPFAM" id="SSF160964">
    <property type="entry name" value="MalF N-terminal region-like"/>
    <property type="match status" value="1"/>
</dbReference>
<feature type="transmembrane region" description="Helical" evidence="7">
    <location>
        <begin position="74"/>
        <end position="95"/>
    </location>
</feature>
<protein>
    <submittedName>
        <fullName evidence="9">ABC transporter permease</fullName>
    </submittedName>
</protein>
<dbReference type="Gene3D" id="1.10.3720.10">
    <property type="entry name" value="MetI-like"/>
    <property type="match status" value="1"/>
</dbReference>
<dbReference type="OrthoDB" id="9788108at2"/>
<feature type="domain" description="ABC transmembrane type-1" evidence="8">
    <location>
        <begin position="70"/>
        <end position="281"/>
    </location>
</feature>
<dbReference type="GO" id="GO:0055085">
    <property type="term" value="P:transmembrane transport"/>
    <property type="evidence" value="ECO:0007669"/>
    <property type="project" value="InterPro"/>
</dbReference>
<evidence type="ECO:0000256" key="3">
    <source>
        <dbReference type="ARBA" id="ARBA00022475"/>
    </source>
</evidence>
<comment type="caution">
    <text evidence="9">The sequence shown here is derived from an EMBL/GenBank/DDBJ whole genome shotgun (WGS) entry which is preliminary data.</text>
</comment>
<dbReference type="InterPro" id="IPR051393">
    <property type="entry name" value="ABC_transporter_permease"/>
</dbReference>
<evidence type="ECO:0000256" key="2">
    <source>
        <dbReference type="ARBA" id="ARBA00022448"/>
    </source>
</evidence>
<evidence type="ECO:0000256" key="1">
    <source>
        <dbReference type="ARBA" id="ARBA00004651"/>
    </source>
</evidence>
<comment type="similarity">
    <text evidence="7">Belongs to the binding-protein-dependent transport system permease family.</text>
</comment>
<evidence type="ECO:0000256" key="5">
    <source>
        <dbReference type="ARBA" id="ARBA00022989"/>
    </source>
</evidence>
<keyword evidence="2 7" id="KW-0813">Transport</keyword>
<dbReference type="InterPro" id="IPR035906">
    <property type="entry name" value="MetI-like_sf"/>
</dbReference>
<feature type="transmembrane region" description="Helical" evidence="7">
    <location>
        <begin position="12"/>
        <end position="33"/>
    </location>
</feature>
<dbReference type="Proteomes" id="UP000028123">
    <property type="component" value="Unassembled WGS sequence"/>
</dbReference>
<sequence>MRQGARRRETKYFYLFISPWLIGAAIFTLYPILYSLYISFTEYNITSPPKWIGLQNYTKMVQDDLFWRGVKTTVLFTIFSVPLQLLLSLFLALLVNQKIPFKRFFRTAIYFPSMISGVAMSLVWLWVFNSKIGMFNWALGLLGIDGPKWLEDSNWALASMVIMTMWSAGAGMVIFLAGLQGVPPILYEAAKIDGVTRWQSLWRITLPMISPVVLFQLIMGIIDSFQVFTQAFVMTKGGPHYATQFYVYYLWQNGFKFFKMGYASAMAWLLLIVIMLMTFLIMRVSRKLVHYEGGGGV</sequence>
<dbReference type="InterPro" id="IPR035277">
    <property type="entry name" value="MalF_N"/>
</dbReference>
<dbReference type="CDD" id="cd06261">
    <property type="entry name" value="TM_PBP2"/>
    <property type="match status" value="1"/>
</dbReference>
<dbReference type="PROSITE" id="PS50928">
    <property type="entry name" value="ABC_TM1"/>
    <property type="match status" value="1"/>
</dbReference>
<evidence type="ECO:0000313" key="10">
    <source>
        <dbReference type="Proteomes" id="UP000028123"/>
    </source>
</evidence>
<dbReference type="PANTHER" id="PTHR30193">
    <property type="entry name" value="ABC TRANSPORTER PERMEASE PROTEIN"/>
    <property type="match status" value="1"/>
</dbReference>
<feature type="transmembrane region" description="Helical" evidence="7">
    <location>
        <begin position="107"/>
        <end position="127"/>
    </location>
</feature>
<evidence type="ECO:0000256" key="6">
    <source>
        <dbReference type="ARBA" id="ARBA00023136"/>
    </source>
</evidence>
<evidence type="ECO:0000313" key="9">
    <source>
        <dbReference type="EMBL" id="KEQ23553.1"/>
    </source>
</evidence>
<keyword evidence="5 7" id="KW-1133">Transmembrane helix</keyword>
<keyword evidence="6 7" id="KW-0472">Membrane</keyword>
<dbReference type="GO" id="GO:0005886">
    <property type="term" value="C:plasma membrane"/>
    <property type="evidence" value="ECO:0007669"/>
    <property type="project" value="UniProtKB-SubCell"/>
</dbReference>
<name>A0A081NYN0_9BACL</name>
<dbReference type="EMBL" id="JNVM01000021">
    <property type="protein sequence ID" value="KEQ23553.1"/>
    <property type="molecule type" value="Genomic_DNA"/>
</dbReference>
<gene>
    <name evidence="9" type="ORF">ET33_15615</name>
</gene>
<evidence type="ECO:0000256" key="4">
    <source>
        <dbReference type="ARBA" id="ARBA00022692"/>
    </source>
</evidence>
<dbReference type="Gene3D" id="1.20.58.370">
    <property type="entry name" value="MalF N-terminal region-like"/>
    <property type="match status" value="1"/>
</dbReference>
<proteinExistence type="inferred from homology"/>
<dbReference type="RefSeq" id="WP_036688086.1">
    <property type="nucleotide sequence ID" value="NZ_JNVM01000021.1"/>
</dbReference>
<dbReference type="AlphaFoldDB" id="A0A081NYN0"/>
<comment type="subcellular location">
    <subcellularLocation>
        <location evidence="1 7">Cell membrane</location>
        <topology evidence="1 7">Multi-pass membrane protein</topology>
    </subcellularLocation>
</comment>
<dbReference type="Pfam" id="PF00528">
    <property type="entry name" value="BPD_transp_1"/>
    <property type="match status" value="1"/>
</dbReference>
<keyword evidence="10" id="KW-1185">Reference proteome</keyword>
<feature type="transmembrane region" description="Helical" evidence="7">
    <location>
        <begin position="200"/>
        <end position="222"/>
    </location>
</feature>
<feature type="transmembrane region" description="Helical" evidence="7">
    <location>
        <begin position="155"/>
        <end position="179"/>
    </location>
</feature>
<evidence type="ECO:0000256" key="7">
    <source>
        <dbReference type="RuleBase" id="RU363032"/>
    </source>
</evidence>
<keyword evidence="4 7" id="KW-0812">Transmembrane</keyword>
<dbReference type="PANTHER" id="PTHR30193:SF1">
    <property type="entry name" value="ABC TRANSPORTER PERMEASE PROTEIN YESP-RELATED"/>
    <property type="match status" value="1"/>
</dbReference>
<dbReference type="InterPro" id="IPR000515">
    <property type="entry name" value="MetI-like"/>
</dbReference>
<organism evidence="9 10">
    <name type="scientific">Paenibacillus tyrfis</name>
    <dbReference type="NCBI Taxonomy" id="1501230"/>
    <lineage>
        <taxon>Bacteria</taxon>
        <taxon>Bacillati</taxon>
        <taxon>Bacillota</taxon>
        <taxon>Bacilli</taxon>
        <taxon>Bacillales</taxon>
        <taxon>Paenibacillaceae</taxon>
        <taxon>Paenibacillus</taxon>
    </lineage>
</organism>
<reference evidence="9 10" key="1">
    <citation type="submission" date="2014-06" db="EMBL/GenBank/DDBJ databases">
        <title>Draft genome sequence of Paenibacillus sp. MSt1.</title>
        <authorList>
            <person name="Aw Y.K."/>
            <person name="Ong K.S."/>
            <person name="Gan H.M."/>
            <person name="Lee S.M."/>
        </authorList>
    </citation>
    <scope>NUCLEOTIDE SEQUENCE [LARGE SCALE GENOMIC DNA]</scope>
    <source>
        <strain evidence="9 10">MSt1</strain>
    </source>
</reference>
<dbReference type="eggNOG" id="COG1175">
    <property type="taxonomic scope" value="Bacteria"/>
</dbReference>